<dbReference type="PANTHER" id="PTHR21301">
    <property type="entry name" value="REVERSE TRANSCRIPTASE"/>
    <property type="match status" value="1"/>
</dbReference>
<sequence>MIDNSTYNNLRPRGSRLPHMYDLPKIHKQDNPHRPILSMVNSPYHKVARWLADKLEPLRQRLATYTLKDSFVFADSMNHINIVDIICQHPDILPLPAIEFKRLLLLCTKDVQFQFNNTIYRQTDGVAMGNPLGPVLADIFMANLKRTKLKRSD</sequence>
<evidence type="ECO:0000313" key="1">
    <source>
        <dbReference type="EMBL" id="VDO77259.1"/>
    </source>
</evidence>
<proteinExistence type="predicted"/>
<dbReference type="PANTHER" id="PTHR21301:SF10">
    <property type="entry name" value="REVERSE TRANSCRIPTASE DOMAIN-CONTAINING PROTEIN"/>
    <property type="match status" value="1"/>
</dbReference>
<protein>
    <submittedName>
        <fullName evidence="1">Uncharacterized protein</fullName>
    </submittedName>
</protein>
<gene>
    <name evidence="1" type="ORF">SMRZ_LOCUS7614</name>
</gene>
<name>A0A183LUY8_9TREM</name>
<accession>A0A183LUY8</accession>
<dbReference type="AlphaFoldDB" id="A0A183LUY8"/>
<keyword evidence="2" id="KW-1185">Reference proteome</keyword>
<organism evidence="1 2">
    <name type="scientific">Schistosoma margrebowiei</name>
    <dbReference type="NCBI Taxonomy" id="48269"/>
    <lineage>
        <taxon>Eukaryota</taxon>
        <taxon>Metazoa</taxon>
        <taxon>Spiralia</taxon>
        <taxon>Lophotrochozoa</taxon>
        <taxon>Platyhelminthes</taxon>
        <taxon>Trematoda</taxon>
        <taxon>Digenea</taxon>
        <taxon>Strigeidida</taxon>
        <taxon>Schistosomatoidea</taxon>
        <taxon>Schistosomatidae</taxon>
        <taxon>Schistosoma</taxon>
    </lineage>
</organism>
<dbReference type="STRING" id="48269.A0A183LUY8"/>
<reference evidence="1 2" key="1">
    <citation type="submission" date="2018-11" db="EMBL/GenBank/DDBJ databases">
        <authorList>
            <consortium name="Pathogen Informatics"/>
        </authorList>
    </citation>
    <scope>NUCLEOTIDE SEQUENCE [LARGE SCALE GENOMIC DNA]</scope>
    <source>
        <strain evidence="1 2">Zambia</strain>
    </source>
</reference>
<evidence type="ECO:0000313" key="2">
    <source>
        <dbReference type="Proteomes" id="UP000277204"/>
    </source>
</evidence>
<dbReference type="Proteomes" id="UP000277204">
    <property type="component" value="Unassembled WGS sequence"/>
</dbReference>
<dbReference type="EMBL" id="UZAI01003114">
    <property type="protein sequence ID" value="VDO77259.1"/>
    <property type="molecule type" value="Genomic_DNA"/>
</dbReference>